<dbReference type="AlphaFoldDB" id="A0A3P7PZT0"/>
<dbReference type="SUPFAM" id="SSF82549">
    <property type="entry name" value="DAK1/DegV-like"/>
    <property type="match status" value="1"/>
</dbReference>
<dbReference type="PANTHER" id="PTHR33434">
    <property type="entry name" value="DEGV DOMAIN-CONTAINING PROTEIN DR_1986-RELATED"/>
    <property type="match status" value="1"/>
</dbReference>
<dbReference type="InterPro" id="IPR004007">
    <property type="entry name" value="DhaL_dom"/>
</dbReference>
<dbReference type="Gene3D" id="3.40.50.10170">
    <property type="match status" value="1"/>
</dbReference>
<evidence type="ECO:0000256" key="1">
    <source>
        <dbReference type="ARBA" id="ARBA00023121"/>
    </source>
</evidence>
<dbReference type="Pfam" id="PF02734">
    <property type="entry name" value="Dak2"/>
    <property type="match status" value="1"/>
</dbReference>
<evidence type="ECO:0000259" key="2">
    <source>
        <dbReference type="PROSITE" id="PS51480"/>
    </source>
</evidence>
<dbReference type="Pfam" id="PF21645">
    <property type="entry name" value="FakA-like_M"/>
    <property type="match status" value="1"/>
</dbReference>
<dbReference type="GO" id="GO:0006071">
    <property type="term" value="P:glycerol metabolic process"/>
    <property type="evidence" value="ECO:0007669"/>
    <property type="project" value="InterPro"/>
</dbReference>
<gene>
    <name evidence="3" type="ORF">PATL70BA_2748</name>
</gene>
<dbReference type="PROSITE" id="PS51480">
    <property type="entry name" value="DHAL"/>
    <property type="match status" value="1"/>
</dbReference>
<dbReference type="InterPro" id="IPR048394">
    <property type="entry name" value="FakA-like_M"/>
</dbReference>
<protein>
    <submittedName>
        <fullName evidence="3">Fatty acid-binding protein DegV</fullName>
    </submittedName>
</protein>
<name>A0A3P7PZT0_9FIRM</name>
<dbReference type="SUPFAM" id="SSF101473">
    <property type="entry name" value="DhaL-like"/>
    <property type="match status" value="1"/>
</dbReference>
<reference evidence="3 4" key="1">
    <citation type="submission" date="2018-09" db="EMBL/GenBank/DDBJ databases">
        <authorList>
            <person name="Postec A."/>
        </authorList>
    </citation>
    <scope>NUCLEOTIDE SEQUENCE [LARGE SCALE GENOMIC DNA]</scope>
    <source>
        <strain evidence="3">70B-A</strain>
    </source>
</reference>
<dbReference type="RefSeq" id="WP_125137760.1">
    <property type="nucleotide sequence ID" value="NZ_LR130778.1"/>
</dbReference>
<dbReference type="Gene3D" id="3.30.1180.10">
    <property type="match status" value="1"/>
</dbReference>
<dbReference type="InterPro" id="IPR036117">
    <property type="entry name" value="DhaL_dom_sf"/>
</dbReference>
<dbReference type="InterPro" id="IPR043168">
    <property type="entry name" value="DegV_C"/>
</dbReference>
<dbReference type="Pfam" id="PF02645">
    <property type="entry name" value="DegV"/>
    <property type="match status" value="1"/>
</dbReference>
<feature type="domain" description="DhaL" evidence="2">
    <location>
        <begin position="7"/>
        <end position="198"/>
    </location>
</feature>
<accession>A0A3P7PZT0</accession>
<dbReference type="KEGG" id="cbar:PATL70BA_2748"/>
<dbReference type="SMART" id="SM01120">
    <property type="entry name" value="Dak2"/>
    <property type="match status" value="1"/>
</dbReference>
<dbReference type="InterPro" id="IPR033470">
    <property type="entry name" value="FakA-like_C"/>
</dbReference>
<dbReference type="SMART" id="SM01121">
    <property type="entry name" value="Dak1_2"/>
    <property type="match status" value="1"/>
</dbReference>
<dbReference type="Gene3D" id="1.25.40.340">
    <property type="match status" value="1"/>
</dbReference>
<dbReference type="Proteomes" id="UP000279029">
    <property type="component" value="Chromosome"/>
</dbReference>
<evidence type="ECO:0000313" key="3">
    <source>
        <dbReference type="EMBL" id="VDN48651.1"/>
    </source>
</evidence>
<dbReference type="NCBIfam" id="TIGR00762">
    <property type="entry name" value="DegV"/>
    <property type="match status" value="1"/>
</dbReference>
<proteinExistence type="predicted"/>
<dbReference type="PANTHER" id="PTHR33434:SF2">
    <property type="entry name" value="FATTY ACID-BINDING PROTEIN TM_1468"/>
    <property type="match status" value="1"/>
</dbReference>
<dbReference type="EMBL" id="LR130778">
    <property type="protein sequence ID" value="VDN48651.1"/>
    <property type="molecule type" value="Genomic_DNA"/>
</dbReference>
<sequence length="597" mass="66262">MNEISNMILYHAYRAGAHEVIRHRNQLNSINVFPVADGDTGSNLSSMMHSILNESKLEKDIGNTMRSIADAAIIGARGNSGIIFAQYLSGVSIGLEKGAGIISIRHYVEANKTAVDYAYDAVEMPTEGTMLTLIRVWSEALYRFMKKTTDFGELLSYAYGDIEEALIKTQYQLASLKKAAVVDAGAKGFVHFIDGFLQFLKGDHDTQIKYNSKDIVLELEPLVKVKHHENVDLTYRYCTEAMMTDLKRPLKEIKNDLHTFGNSLIVAGNERKMRVHIHTNQPADFFRELRNIGQITFQKVDDMVMQSSLVNESKYKVGLVTDSIADLPQTFIEKHQIQVINLNILHKEDIYIDRITIDNTTAIRLLEEGEERATSSQPDRQTVIFQLQNLQAYYDEIIVITVSKALSGTYNVFQKAATELENNPSKITVIDSKQNSAAQGLLVMECAKLIEQGVPYNKIIETMQTLVERSKILVSVKNLNAMIMSGRLSTKGGKIANLINLKPIVTLDPKGEGGLGGFAFSHEASLKKIKKKLIKINGTVGLKAYCVVHANNLEAAKAYAIELERVLEMAPVYLEDVSSIIAIGAGDGAIAVGYITH</sequence>
<keyword evidence="1" id="KW-0446">Lipid-binding</keyword>
<dbReference type="InterPro" id="IPR003797">
    <property type="entry name" value="DegV"/>
</dbReference>
<dbReference type="GO" id="GO:0008289">
    <property type="term" value="F:lipid binding"/>
    <property type="evidence" value="ECO:0007669"/>
    <property type="project" value="UniProtKB-KW"/>
</dbReference>
<dbReference type="PROSITE" id="PS51482">
    <property type="entry name" value="DEGV"/>
    <property type="match status" value="1"/>
</dbReference>
<dbReference type="OrthoDB" id="9780216at2"/>
<evidence type="ECO:0000313" key="4">
    <source>
        <dbReference type="Proteomes" id="UP000279029"/>
    </source>
</evidence>
<organism evidence="3 4">
    <name type="scientific">Petrocella atlantisensis</name>
    <dbReference type="NCBI Taxonomy" id="2173034"/>
    <lineage>
        <taxon>Bacteria</taxon>
        <taxon>Bacillati</taxon>
        <taxon>Bacillota</taxon>
        <taxon>Clostridia</taxon>
        <taxon>Lachnospirales</taxon>
        <taxon>Vallitaleaceae</taxon>
        <taxon>Petrocella</taxon>
    </lineage>
</organism>
<dbReference type="GO" id="GO:0004371">
    <property type="term" value="F:glycerone kinase activity"/>
    <property type="evidence" value="ECO:0007669"/>
    <property type="project" value="InterPro"/>
</dbReference>
<dbReference type="InterPro" id="IPR050270">
    <property type="entry name" value="DegV_domain_contain"/>
</dbReference>
<keyword evidence="4" id="KW-1185">Reference proteome</keyword>